<gene>
    <name evidence="1" type="ORF">V6N12_005819</name>
</gene>
<reference evidence="1 2" key="1">
    <citation type="journal article" date="2024" name="G3 (Bethesda)">
        <title>Genome assembly of Hibiscus sabdariffa L. provides insights into metabolisms of medicinal natural products.</title>
        <authorList>
            <person name="Kim T."/>
        </authorList>
    </citation>
    <scope>NUCLEOTIDE SEQUENCE [LARGE SCALE GENOMIC DNA]</scope>
    <source>
        <strain evidence="1">TK-2024</strain>
        <tissue evidence="1">Old leaves</tissue>
    </source>
</reference>
<name>A0ABR1ZHP7_9ROSI</name>
<dbReference type="EMBL" id="JBBPBM010002165">
    <property type="protein sequence ID" value="KAK8479995.1"/>
    <property type="molecule type" value="Genomic_DNA"/>
</dbReference>
<organism evidence="1 2">
    <name type="scientific">Hibiscus sabdariffa</name>
    <name type="common">roselle</name>
    <dbReference type="NCBI Taxonomy" id="183260"/>
    <lineage>
        <taxon>Eukaryota</taxon>
        <taxon>Viridiplantae</taxon>
        <taxon>Streptophyta</taxon>
        <taxon>Embryophyta</taxon>
        <taxon>Tracheophyta</taxon>
        <taxon>Spermatophyta</taxon>
        <taxon>Magnoliopsida</taxon>
        <taxon>eudicotyledons</taxon>
        <taxon>Gunneridae</taxon>
        <taxon>Pentapetalae</taxon>
        <taxon>rosids</taxon>
        <taxon>malvids</taxon>
        <taxon>Malvales</taxon>
        <taxon>Malvaceae</taxon>
        <taxon>Malvoideae</taxon>
        <taxon>Hibiscus</taxon>
    </lineage>
</organism>
<protein>
    <submittedName>
        <fullName evidence="1">Uncharacterized protein</fullName>
    </submittedName>
</protein>
<proteinExistence type="predicted"/>
<evidence type="ECO:0000313" key="1">
    <source>
        <dbReference type="EMBL" id="KAK8479995.1"/>
    </source>
</evidence>
<dbReference type="Proteomes" id="UP001472677">
    <property type="component" value="Unassembled WGS sequence"/>
</dbReference>
<sequence>MSNATSFDRGHTFNVVVSVPLSRTEVWGSHGRPPFTTPLHNQSHIDCHEEDELKTREFQLKLEEASKEEQEIEVKLATITMKSLSVDEICKAWYDDDMDFRLSSSIGHSMLEYTQRSILLYAYIKVLNKAPIDN</sequence>
<comment type="caution">
    <text evidence="1">The sequence shown here is derived from an EMBL/GenBank/DDBJ whole genome shotgun (WGS) entry which is preliminary data.</text>
</comment>
<accession>A0ABR1ZHP7</accession>
<keyword evidence="2" id="KW-1185">Reference proteome</keyword>
<evidence type="ECO:0000313" key="2">
    <source>
        <dbReference type="Proteomes" id="UP001472677"/>
    </source>
</evidence>